<dbReference type="RefSeq" id="WP_139077939.1">
    <property type="nucleotide sequence ID" value="NZ_VDFU01000020.1"/>
</dbReference>
<evidence type="ECO:0000256" key="1">
    <source>
        <dbReference type="SAM" id="Phobius"/>
    </source>
</evidence>
<dbReference type="EMBL" id="VDFU01000020">
    <property type="protein sequence ID" value="TNC48012.1"/>
    <property type="molecule type" value="Genomic_DNA"/>
</dbReference>
<proteinExistence type="predicted"/>
<accession>A0A5C4MR33</accession>
<keyword evidence="1" id="KW-1133">Transmembrane helix</keyword>
<keyword evidence="3" id="KW-1185">Reference proteome</keyword>
<feature type="transmembrane region" description="Helical" evidence="1">
    <location>
        <begin position="44"/>
        <end position="65"/>
    </location>
</feature>
<organism evidence="2 3">
    <name type="scientific">Rubellimicrobium rubrum</name>
    <dbReference type="NCBI Taxonomy" id="2585369"/>
    <lineage>
        <taxon>Bacteria</taxon>
        <taxon>Pseudomonadati</taxon>
        <taxon>Pseudomonadota</taxon>
        <taxon>Alphaproteobacteria</taxon>
        <taxon>Rhodobacterales</taxon>
        <taxon>Roseobacteraceae</taxon>
        <taxon>Rubellimicrobium</taxon>
    </lineage>
</organism>
<dbReference type="AlphaFoldDB" id="A0A5C4MR33"/>
<keyword evidence="1" id="KW-0812">Transmembrane</keyword>
<dbReference type="Pfam" id="PF09838">
    <property type="entry name" value="DUF2065"/>
    <property type="match status" value="1"/>
</dbReference>
<dbReference type="Proteomes" id="UP000305887">
    <property type="component" value="Unassembled WGS sequence"/>
</dbReference>
<name>A0A5C4MR33_9RHOB</name>
<gene>
    <name evidence="2" type="ORF">FHG66_15330</name>
</gene>
<reference evidence="2 3" key="1">
    <citation type="submission" date="2019-06" db="EMBL/GenBank/DDBJ databases">
        <title>YIM 131921 draft genome.</title>
        <authorList>
            <person name="Jiang L."/>
        </authorList>
    </citation>
    <scope>NUCLEOTIDE SEQUENCE [LARGE SCALE GENOMIC DNA]</scope>
    <source>
        <strain evidence="2 3">YIM 131921</strain>
    </source>
</reference>
<comment type="caution">
    <text evidence="2">The sequence shown here is derived from an EMBL/GenBank/DDBJ whole genome shotgun (WGS) entry which is preliminary data.</text>
</comment>
<evidence type="ECO:0000313" key="2">
    <source>
        <dbReference type="EMBL" id="TNC48012.1"/>
    </source>
</evidence>
<dbReference type="InterPro" id="IPR019201">
    <property type="entry name" value="DUF2065"/>
</dbReference>
<evidence type="ECO:0000313" key="3">
    <source>
        <dbReference type="Proteomes" id="UP000305887"/>
    </source>
</evidence>
<protein>
    <submittedName>
        <fullName evidence="2">DUF2065 family protein</fullName>
    </submittedName>
</protein>
<dbReference type="OrthoDB" id="9815199at2"/>
<keyword evidence="1" id="KW-0472">Membrane</keyword>
<sequence>MAWVLVATGLALVVEGLVWALAPHIVEQLLAALRELTLDERRLAGLAAIALGLALVWAGRSLGVFPS</sequence>